<dbReference type="InterPro" id="IPR004753">
    <property type="entry name" value="MreB"/>
</dbReference>
<dbReference type="GO" id="GO:0008360">
    <property type="term" value="P:regulation of cell shape"/>
    <property type="evidence" value="ECO:0007669"/>
    <property type="project" value="UniProtKB-UniRule"/>
</dbReference>
<evidence type="ECO:0000256" key="5">
    <source>
        <dbReference type="ARBA" id="ARBA00023458"/>
    </source>
</evidence>
<comment type="function">
    <text evidence="6">Forms membrane-associated dynamic filaments that are essential for cell shape determination. Acts by regulating cell wall synthesis and cell elongation, and thus cell shape. A feedback loop between cell geometry and MreB localization may maintain elongated cell shape by targeting cell wall growth to regions of negative cell wall curvature.</text>
</comment>
<comment type="subunit">
    <text evidence="6">Forms polymers.</text>
</comment>
<dbReference type="Proteomes" id="UP000234384">
    <property type="component" value="Unassembled WGS sequence"/>
</dbReference>
<dbReference type="EMBL" id="PKHE01000003">
    <property type="protein sequence ID" value="PKY90349.1"/>
    <property type="molecule type" value="Genomic_DNA"/>
</dbReference>
<keyword evidence="4 6" id="KW-0133">Cell shape</keyword>
<evidence type="ECO:0000256" key="4">
    <source>
        <dbReference type="ARBA" id="ARBA00022960"/>
    </source>
</evidence>
<dbReference type="PANTHER" id="PTHR42749">
    <property type="entry name" value="CELL SHAPE-DETERMINING PROTEIN MREB"/>
    <property type="match status" value="1"/>
</dbReference>
<dbReference type="OrthoDB" id="9768127at2"/>
<evidence type="ECO:0000256" key="6">
    <source>
        <dbReference type="HAMAP-Rule" id="MF_02207"/>
    </source>
</evidence>
<sequence length="334" mass="36461">MIFNRQRLGIDLGTVNTVIYIEDRGVALREPSLVVVDHQTNQIIAFGKEAAAMIGHLPEHCEVISPLVNGVIAHLNYTKEMLAFFIRKALIRKLSNPDVVICVPSNITKLEHKALTDTIKGLGITRAMIIEEPYAAALGAKLNIEAAEGQLICDIGGGTTDIAILSYQHIIKSQMLKIAGNQFDDAIRMAIRQHYQIKVSPEDAEALKIKLASAIVFDDEREISEKVQGRHIVTQLPTEQAITKQFILESIDPLILEIITAIQKVLELVDVELSVDILSNGITLTGGGALLPRLGERIEEVLKIPVNITDSPLDAVAMGAGQLIKNMTSMSKQG</sequence>
<evidence type="ECO:0000313" key="7">
    <source>
        <dbReference type="EMBL" id="PKY90349.1"/>
    </source>
</evidence>
<keyword evidence="1 6" id="KW-0963">Cytoplasm</keyword>
<proteinExistence type="inferred from homology"/>
<dbReference type="InterPro" id="IPR056546">
    <property type="entry name" value="MreB_MamK-like"/>
</dbReference>
<gene>
    <name evidence="6" type="primary">mreB</name>
    <name evidence="7" type="ORF">CYJ57_01620</name>
</gene>
<protein>
    <recommendedName>
        <fullName evidence="6">Cell shape-determining protein MreB</fullName>
    </recommendedName>
</protein>
<evidence type="ECO:0000256" key="1">
    <source>
        <dbReference type="ARBA" id="ARBA00022490"/>
    </source>
</evidence>
<organism evidence="7 8">
    <name type="scientific">Falseniella ignava</name>
    <dbReference type="NCBI Taxonomy" id="137730"/>
    <lineage>
        <taxon>Bacteria</taxon>
        <taxon>Bacillati</taxon>
        <taxon>Bacillota</taxon>
        <taxon>Bacilli</taxon>
        <taxon>Lactobacillales</taxon>
        <taxon>Aerococcaceae</taxon>
        <taxon>Falseniella</taxon>
    </lineage>
</organism>
<evidence type="ECO:0000256" key="3">
    <source>
        <dbReference type="ARBA" id="ARBA00022840"/>
    </source>
</evidence>
<evidence type="ECO:0000256" key="2">
    <source>
        <dbReference type="ARBA" id="ARBA00022741"/>
    </source>
</evidence>
<feature type="binding site" evidence="6">
    <location>
        <begin position="205"/>
        <end position="208"/>
    </location>
    <ligand>
        <name>ATP</name>
        <dbReference type="ChEBI" id="CHEBI:30616"/>
    </ligand>
</feature>
<dbReference type="GO" id="GO:0000902">
    <property type="term" value="P:cell morphogenesis"/>
    <property type="evidence" value="ECO:0007669"/>
    <property type="project" value="InterPro"/>
</dbReference>
<keyword evidence="2 6" id="KW-0547">Nucleotide-binding</keyword>
<keyword evidence="3 6" id="KW-0067">ATP-binding</keyword>
<comment type="caution">
    <text evidence="7">The sequence shown here is derived from an EMBL/GenBank/DDBJ whole genome shotgun (WGS) entry which is preliminary data.</text>
</comment>
<dbReference type="NCBIfam" id="NF010539">
    <property type="entry name" value="PRK13927.1"/>
    <property type="match status" value="1"/>
</dbReference>
<name>A0A2I1K3X7_9LACT</name>
<evidence type="ECO:0000313" key="8">
    <source>
        <dbReference type="Proteomes" id="UP000234384"/>
    </source>
</evidence>
<comment type="caution">
    <text evidence="6">Lacks conserved residue(s) required for the propagation of feature annotation.</text>
</comment>
<accession>A0A2I1K3X7</accession>
<dbReference type="Pfam" id="PF06723">
    <property type="entry name" value="MreB_Mbl"/>
    <property type="match status" value="1"/>
</dbReference>
<dbReference type="SUPFAM" id="SSF53067">
    <property type="entry name" value="Actin-like ATPase domain"/>
    <property type="match status" value="2"/>
</dbReference>
<comment type="similarity">
    <text evidence="5 6">Belongs to the FtsA/MreB family.</text>
</comment>
<dbReference type="AlphaFoldDB" id="A0A2I1K3X7"/>
<reference evidence="7 8" key="1">
    <citation type="submission" date="2017-12" db="EMBL/GenBank/DDBJ databases">
        <title>Phylogenetic diversity of female urinary microbiome.</title>
        <authorList>
            <person name="Thomas-White K."/>
            <person name="Wolfe A.J."/>
        </authorList>
    </citation>
    <scope>NUCLEOTIDE SEQUENCE [LARGE SCALE GENOMIC DNA]</scope>
    <source>
        <strain evidence="7 8">UMB0898</strain>
    </source>
</reference>
<comment type="subcellular location">
    <subcellularLocation>
        <location evidence="6">Cytoplasm</location>
    </subcellularLocation>
    <text evidence="6">Membrane-associated.</text>
</comment>
<dbReference type="GO" id="GO:0005524">
    <property type="term" value="F:ATP binding"/>
    <property type="evidence" value="ECO:0007669"/>
    <property type="project" value="UniProtKB-KW"/>
</dbReference>
<dbReference type="PRINTS" id="PR01652">
    <property type="entry name" value="SHAPEPROTEIN"/>
</dbReference>
<dbReference type="Gene3D" id="3.30.420.40">
    <property type="match status" value="2"/>
</dbReference>
<dbReference type="RefSeq" id="WP_101953815.1">
    <property type="nucleotide sequence ID" value="NZ_PKHE01000003.1"/>
</dbReference>
<dbReference type="GO" id="GO:0005737">
    <property type="term" value="C:cytoplasm"/>
    <property type="evidence" value="ECO:0007669"/>
    <property type="project" value="UniProtKB-SubCell"/>
</dbReference>
<dbReference type="CDD" id="cd10225">
    <property type="entry name" value="ASKHA_NBD_MreB-like"/>
    <property type="match status" value="1"/>
</dbReference>
<feature type="binding site" evidence="6">
    <location>
        <begin position="157"/>
        <end position="159"/>
    </location>
    <ligand>
        <name>ATP</name>
        <dbReference type="ChEBI" id="CHEBI:30616"/>
    </ligand>
</feature>
<feature type="binding site" evidence="6">
    <location>
        <begin position="287"/>
        <end position="290"/>
    </location>
    <ligand>
        <name>ATP</name>
        <dbReference type="ChEBI" id="CHEBI:30616"/>
    </ligand>
</feature>
<dbReference type="PANTHER" id="PTHR42749:SF1">
    <property type="entry name" value="CELL SHAPE-DETERMINING PROTEIN MREB"/>
    <property type="match status" value="1"/>
</dbReference>
<dbReference type="HAMAP" id="MF_02207">
    <property type="entry name" value="MreB"/>
    <property type="match status" value="1"/>
</dbReference>
<dbReference type="InterPro" id="IPR043129">
    <property type="entry name" value="ATPase_NBD"/>
</dbReference>